<evidence type="ECO:0000313" key="1">
    <source>
        <dbReference type="EMBL" id="OPA81224.1"/>
    </source>
</evidence>
<dbReference type="STRING" id="1324314.BVG16_02565"/>
<sequence>MDDALFEHRFWLQILGDHSRFIYNSLSPNELQDIVTADDFIQLFDQLLDQARQLGPTSSLQELNQRAYEASKRLRAFKLDLLNRALLGKVSVGLSPTFFNHMVNELEEYILILEALLEGKPVPTFHALHHDMLWLNDAAGHASSIASSLDEVEKRFIQQSREFEQHFDAFYLKAVQFIGYLRTLQTTYPSLKRFHQDVNMEMVVFMGFLTELEELGLSAELLSRLNPLIPDHMYREECYYLLKLSQSGDVPAPNCDPAKPRVS</sequence>
<organism evidence="1 2">
    <name type="scientific">Paenibacillus selenitireducens</name>
    <dbReference type="NCBI Taxonomy" id="1324314"/>
    <lineage>
        <taxon>Bacteria</taxon>
        <taxon>Bacillati</taxon>
        <taxon>Bacillota</taxon>
        <taxon>Bacilli</taxon>
        <taxon>Bacillales</taxon>
        <taxon>Paenibacillaceae</taxon>
        <taxon>Paenibacillus</taxon>
    </lineage>
</organism>
<dbReference type="SUPFAM" id="SSF158430">
    <property type="entry name" value="Bacillus cereus metalloprotein-like"/>
    <property type="match status" value="2"/>
</dbReference>
<evidence type="ECO:0000313" key="2">
    <source>
        <dbReference type="Proteomes" id="UP000190188"/>
    </source>
</evidence>
<dbReference type="Proteomes" id="UP000190188">
    <property type="component" value="Unassembled WGS sequence"/>
</dbReference>
<name>A0A1T2XMY5_9BACL</name>
<keyword evidence="2" id="KW-1185">Reference proteome</keyword>
<protein>
    <recommendedName>
        <fullName evidence="3">DUF2935 domain-containing protein</fullName>
    </recommendedName>
</protein>
<comment type="caution">
    <text evidence="1">The sequence shown here is derived from an EMBL/GenBank/DDBJ whole genome shotgun (WGS) entry which is preliminary data.</text>
</comment>
<reference evidence="1 2" key="1">
    <citation type="submission" date="2017-01" db="EMBL/GenBank/DDBJ databases">
        <title>Genome analysis of Paenibacillus selenitrireducens ES3-24.</title>
        <authorList>
            <person name="Xu D."/>
            <person name="Yao R."/>
            <person name="Zheng S."/>
        </authorList>
    </citation>
    <scope>NUCLEOTIDE SEQUENCE [LARGE SCALE GENOMIC DNA]</scope>
    <source>
        <strain evidence="1 2">ES3-24</strain>
    </source>
</reference>
<accession>A0A1T2XMY5</accession>
<dbReference type="EMBL" id="MSZX01000001">
    <property type="protein sequence ID" value="OPA81224.1"/>
    <property type="molecule type" value="Genomic_DNA"/>
</dbReference>
<dbReference type="InterPro" id="IPR021328">
    <property type="entry name" value="CotB-like"/>
</dbReference>
<dbReference type="AlphaFoldDB" id="A0A1T2XMY5"/>
<dbReference type="Pfam" id="PF11155">
    <property type="entry name" value="DUF2935"/>
    <property type="match status" value="2"/>
</dbReference>
<dbReference type="RefSeq" id="WP_078496958.1">
    <property type="nucleotide sequence ID" value="NZ_MSZX01000001.1"/>
</dbReference>
<gene>
    <name evidence="1" type="ORF">BVG16_02565</name>
</gene>
<dbReference type="Gene3D" id="1.20.1260.120">
    <property type="entry name" value="Protein of unknown function DUF2935"/>
    <property type="match status" value="1"/>
</dbReference>
<evidence type="ECO:0008006" key="3">
    <source>
        <dbReference type="Google" id="ProtNLM"/>
    </source>
</evidence>
<dbReference type="OrthoDB" id="1633927at2"/>
<proteinExistence type="predicted"/>